<name>A0ABU7Z8C0_9MICO</name>
<dbReference type="Gene3D" id="3.90.220.20">
    <property type="entry name" value="DNA methylase specificity domains"/>
    <property type="match status" value="2"/>
</dbReference>
<dbReference type="RefSeq" id="WP_332902330.1">
    <property type="nucleotide sequence ID" value="NZ_JBAGLP010000118.1"/>
</dbReference>
<accession>A0ABU7Z8C0</accession>
<evidence type="ECO:0000313" key="3">
    <source>
        <dbReference type="EMBL" id="MEG3615716.1"/>
    </source>
</evidence>
<dbReference type="EMBL" id="JBAGLP010000118">
    <property type="protein sequence ID" value="MEG3615716.1"/>
    <property type="molecule type" value="Genomic_DNA"/>
</dbReference>
<keyword evidence="3" id="KW-0540">Nuclease</keyword>
<dbReference type="PANTHER" id="PTHR30408:SF13">
    <property type="entry name" value="TYPE I RESTRICTION ENZYME HINDI SPECIFICITY SUBUNIT"/>
    <property type="match status" value="1"/>
</dbReference>
<dbReference type="GO" id="GO:0004519">
    <property type="term" value="F:endonuclease activity"/>
    <property type="evidence" value="ECO:0007669"/>
    <property type="project" value="UniProtKB-KW"/>
</dbReference>
<sequence length="395" mass="43944">MRPNIKLGDLIEVQRGQSYKSVFIGEPGPFLLGLGTIERNGGFRGDNLRPYGGPTPGHIRLEPGDLYASLKDVTHAADLLGAVARVPKHVSDARLTQDTVRLDLVSERVDRDFLYWHLRSPRYRAYCRSLGTGTTNLDLSRNDFFGYRFWLPDRGEQRAIADVLGALDDKIAANTKLVTTADDLLAAYLDFYLARSRTELVALHDVAELNPDKRTPISGGRLRYVDIASVGVGRLDWPDESSWDDAPGRARRGVRWGDIVWSTVRPNRRSHALILSEDQRLVVSTGLAVFRADHGRWPYLYEVLRRPEFTTYLEGVAEGSAYPAVKVDRIGAASIPWLAEDEALDEFDAVAGPLRARVAEAERENVKLAATRDALLPALMSGRLRVEEAAEVADL</sequence>
<reference evidence="3" key="1">
    <citation type="journal article" date="2024" name="Antonie Van Leeuwenhoek">
        <title>Isoptericola haloaureus sp. nov., a dimorphic actinobacterium isolated from mangrove sediments of southeast India, implicating biosaline agricultural significance through nitrogen fixation and salt tolerance genes.</title>
        <authorList>
            <person name="Prathaban M."/>
            <person name="Prathiviraj R."/>
            <person name="Ravichandran M."/>
            <person name="Natarajan S.D."/>
            <person name="Sobanaa M."/>
            <person name="Hari Krishna Kumar S."/>
            <person name="Chandrasekar V."/>
            <person name="Selvin J."/>
        </authorList>
    </citation>
    <scope>NUCLEOTIDE SEQUENCE</scope>
    <source>
        <strain evidence="3">MP1014</strain>
    </source>
</reference>
<evidence type="ECO:0000256" key="1">
    <source>
        <dbReference type="ARBA" id="ARBA00022747"/>
    </source>
</evidence>
<gene>
    <name evidence="3" type="ORF">V5O49_11330</name>
</gene>
<proteinExistence type="predicted"/>
<evidence type="ECO:0000313" key="4">
    <source>
        <dbReference type="Proteomes" id="UP001310387"/>
    </source>
</evidence>
<evidence type="ECO:0000256" key="2">
    <source>
        <dbReference type="ARBA" id="ARBA00023125"/>
    </source>
</evidence>
<comment type="caution">
    <text evidence="3">The sequence shown here is derived from an EMBL/GenBank/DDBJ whole genome shotgun (WGS) entry which is preliminary data.</text>
</comment>
<dbReference type="SUPFAM" id="SSF116734">
    <property type="entry name" value="DNA methylase specificity domain"/>
    <property type="match status" value="2"/>
</dbReference>
<reference evidence="3" key="2">
    <citation type="submission" date="2024-02" db="EMBL/GenBank/DDBJ databases">
        <authorList>
            <person name="Prathaban M."/>
            <person name="Mythili R."/>
            <person name="Sharmila Devi N."/>
            <person name="Sobanaa M."/>
            <person name="Prathiviraj R."/>
            <person name="Selvin J."/>
        </authorList>
    </citation>
    <scope>NUCLEOTIDE SEQUENCE</scope>
    <source>
        <strain evidence="3">MP1014</strain>
    </source>
</reference>
<dbReference type="InterPro" id="IPR044946">
    <property type="entry name" value="Restrct_endonuc_typeI_TRD_sf"/>
</dbReference>
<organism evidence="3 4">
    <name type="scientific">Isoptericola haloaureus</name>
    <dbReference type="NCBI Taxonomy" id="1542902"/>
    <lineage>
        <taxon>Bacteria</taxon>
        <taxon>Bacillati</taxon>
        <taxon>Actinomycetota</taxon>
        <taxon>Actinomycetes</taxon>
        <taxon>Micrococcales</taxon>
        <taxon>Promicromonosporaceae</taxon>
        <taxon>Isoptericola</taxon>
    </lineage>
</organism>
<keyword evidence="3" id="KW-0255">Endonuclease</keyword>
<keyword evidence="1" id="KW-0680">Restriction system</keyword>
<keyword evidence="3" id="KW-0378">Hydrolase</keyword>
<keyword evidence="4" id="KW-1185">Reference proteome</keyword>
<dbReference type="PANTHER" id="PTHR30408">
    <property type="entry name" value="TYPE-1 RESTRICTION ENZYME ECOKI SPECIFICITY PROTEIN"/>
    <property type="match status" value="1"/>
</dbReference>
<dbReference type="Proteomes" id="UP001310387">
    <property type="component" value="Unassembled WGS sequence"/>
</dbReference>
<dbReference type="InterPro" id="IPR052021">
    <property type="entry name" value="Type-I_RS_S_subunit"/>
</dbReference>
<protein>
    <submittedName>
        <fullName evidence="3">Restriction endonuclease subunit S</fullName>
    </submittedName>
</protein>
<keyword evidence="2" id="KW-0238">DNA-binding</keyword>